<dbReference type="Gene3D" id="1.25.40.10">
    <property type="entry name" value="Tetratricopeptide repeat domain"/>
    <property type="match status" value="3"/>
</dbReference>
<dbReference type="STRING" id="223786.SAMN05216234_10841"/>
<keyword evidence="2 3" id="KW-0802">TPR repeat</keyword>
<feature type="repeat" description="TPR" evidence="3">
    <location>
        <begin position="400"/>
        <end position="433"/>
    </location>
</feature>
<organism evidence="6 7">
    <name type="scientific">Hydrogenimonas thermophila</name>
    <dbReference type="NCBI Taxonomy" id="223786"/>
    <lineage>
        <taxon>Bacteria</taxon>
        <taxon>Pseudomonadati</taxon>
        <taxon>Campylobacterota</taxon>
        <taxon>Epsilonproteobacteria</taxon>
        <taxon>Campylobacterales</taxon>
        <taxon>Hydrogenimonadaceae</taxon>
        <taxon>Hydrogenimonas</taxon>
    </lineage>
</organism>
<dbReference type="SUPFAM" id="SSF48452">
    <property type="entry name" value="TPR-like"/>
    <property type="match status" value="2"/>
</dbReference>
<reference evidence="6 7" key="1">
    <citation type="submission" date="2016-10" db="EMBL/GenBank/DDBJ databases">
        <authorList>
            <person name="de Groot N.N."/>
        </authorList>
    </citation>
    <scope>NUCLEOTIDE SEQUENCE [LARGE SCALE GENOMIC DNA]</scope>
    <source>
        <strain evidence="6 7">EP1-55-1</strain>
    </source>
</reference>
<dbReference type="InterPro" id="IPR018704">
    <property type="entry name" value="SecYEG/CpoB_TPR"/>
</dbReference>
<dbReference type="InterPro" id="IPR055917">
    <property type="entry name" value="DUF7494"/>
</dbReference>
<dbReference type="RefSeq" id="WP_092911522.1">
    <property type="nucleotide sequence ID" value="NZ_CP136592.1"/>
</dbReference>
<evidence type="ECO:0000259" key="5">
    <source>
        <dbReference type="Pfam" id="PF24323"/>
    </source>
</evidence>
<proteinExistence type="predicted"/>
<evidence type="ECO:0000313" key="7">
    <source>
        <dbReference type="Proteomes" id="UP000199227"/>
    </source>
</evidence>
<evidence type="ECO:0000259" key="4">
    <source>
        <dbReference type="Pfam" id="PF09976"/>
    </source>
</evidence>
<sequence>MPLILFTTALHALTIDIKRGMESGSAYTILDLKDNISFKCYPYKIVEGHIKEYQCTLPLVPKDLFSIVKTDFFKISYEVKNSRFILKIAPTKKSRLFPLPPVIYENSVIKPDFPETSKHWIIVGFEKSLPFLGKKKYFVEHLSFPIDWRDFALPSIGAVDLNGDPVFIKNNRDVERFIAIKEAFAAGKYSKAYDMAKEAREIHPKSIFETDFLRYEIKALAAMDMKENADKIIELGKQFIKHYTSDEYLPEVLLILARVHSAMGFISDASYFFDRLIHEHPGTKYANLGRIYLADQLYMSSKMKDAINLYLEALYDAKDLEVASLAAYKLAIRYLDQGKTDKAVFYLKKLWDKNPEFLLKDIEDAHLIAQQLASRNRYKLAIEINRALLKKIKKLNTIYEETLYEIAEWYNASGDFKKALKWYERYLKEYPFGRFSDDAKEKVDALFVDGNDVNITEALKKYDELIKSYSDESIAQKALVAKLKILFKLKRYDEILKLKPDIDNIKDEKLKEEALKVLKNVVDIKFKEAVKLNSCEDALYQIDTYNFDPGNSYDNFLFSCFNEYAKYDKALEVAKKHLQDKNIDQRVLWLCRTVHLLRKRENAIEAYKALQDLDALLSINKNAVCKTHDWDKAWILYNMERYSDYFVWIKKLLEKYPTDIRLTEYLRKGVEIAQKSGDKIQQLWMLEKLINLQNRVKVYPYSPWAEFEAIKLYKTLNKPKKALKIAQSMSEISLGQKQKPRWLYQLGDLYMQTGNSKKAKEAFKECIKININTPWKELCKDALSLE</sequence>
<dbReference type="Pfam" id="PF24323">
    <property type="entry name" value="DUF7494"/>
    <property type="match status" value="1"/>
</dbReference>
<protein>
    <submittedName>
        <fullName evidence="6">Tetratricopeptide repeat-containing protein</fullName>
    </submittedName>
</protein>
<dbReference type="Proteomes" id="UP000199227">
    <property type="component" value="Unassembled WGS sequence"/>
</dbReference>
<dbReference type="InterPro" id="IPR011990">
    <property type="entry name" value="TPR-like_helical_dom_sf"/>
</dbReference>
<keyword evidence="1" id="KW-0677">Repeat</keyword>
<accession>A0A1I5N3Z0</accession>
<feature type="domain" description="DUF7494" evidence="5">
    <location>
        <begin position="13"/>
        <end position="128"/>
    </location>
</feature>
<dbReference type="Pfam" id="PF09976">
    <property type="entry name" value="TPR_21"/>
    <property type="match status" value="1"/>
</dbReference>
<evidence type="ECO:0000256" key="3">
    <source>
        <dbReference type="PROSITE-ProRule" id="PRU00339"/>
    </source>
</evidence>
<dbReference type="EMBL" id="FOXB01000008">
    <property type="protein sequence ID" value="SFP16407.1"/>
    <property type="molecule type" value="Genomic_DNA"/>
</dbReference>
<evidence type="ECO:0000313" key="6">
    <source>
        <dbReference type="EMBL" id="SFP16407.1"/>
    </source>
</evidence>
<dbReference type="InterPro" id="IPR019734">
    <property type="entry name" value="TPR_rpt"/>
</dbReference>
<dbReference type="InterPro" id="IPR051685">
    <property type="entry name" value="Ycf3/AcsC/BcsC/TPR_MFPF"/>
</dbReference>
<dbReference type="AlphaFoldDB" id="A0A1I5N3Z0"/>
<dbReference type="PANTHER" id="PTHR44943:SF8">
    <property type="entry name" value="TPR REPEAT-CONTAINING PROTEIN MJ0263"/>
    <property type="match status" value="1"/>
</dbReference>
<evidence type="ECO:0000256" key="2">
    <source>
        <dbReference type="ARBA" id="ARBA00022803"/>
    </source>
</evidence>
<feature type="repeat" description="TPR" evidence="3">
    <location>
        <begin position="740"/>
        <end position="773"/>
    </location>
</feature>
<evidence type="ECO:0000256" key="1">
    <source>
        <dbReference type="ARBA" id="ARBA00022737"/>
    </source>
</evidence>
<dbReference type="PANTHER" id="PTHR44943">
    <property type="entry name" value="CELLULOSE SYNTHASE OPERON PROTEIN C"/>
    <property type="match status" value="1"/>
</dbReference>
<gene>
    <name evidence="6" type="ORF">SAMN05216234_10841</name>
</gene>
<dbReference type="Pfam" id="PF13174">
    <property type="entry name" value="TPR_6"/>
    <property type="match status" value="1"/>
</dbReference>
<dbReference type="SMART" id="SM00028">
    <property type="entry name" value="TPR"/>
    <property type="match status" value="4"/>
</dbReference>
<keyword evidence="7" id="KW-1185">Reference proteome</keyword>
<feature type="domain" description="Ancillary SecYEG translocon subunit/Cell division coordinator CpoB TPR" evidence="4">
    <location>
        <begin position="272"/>
        <end position="353"/>
    </location>
</feature>
<name>A0A1I5N3Z0_9BACT</name>
<dbReference type="OrthoDB" id="5337154at2"/>
<dbReference type="Pfam" id="PF13181">
    <property type="entry name" value="TPR_8"/>
    <property type="match status" value="1"/>
</dbReference>
<dbReference type="PROSITE" id="PS50005">
    <property type="entry name" value="TPR"/>
    <property type="match status" value="2"/>
</dbReference>